<comment type="caution">
    <text evidence="2">The sequence shown here is derived from an EMBL/GenBank/DDBJ whole genome shotgun (WGS) entry which is preliminary data.</text>
</comment>
<evidence type="ECO:0000313" key="2">
    <source>
        <dbReference type="EMBL" id="KAF5329104.1"/>
    </source>
</evidence>
<feature type="region of interest" description="Disordered" evidence="1">
    <location>
        <begin position="125"/>
        <end position="153"/>
    </location>
</feature>
<evidence type="ECO:0000256" key="1">
    <source>
        <dbReference type="SAM" id="MobiDB-lite"/>
    </source>
</evidence>
<reference evidence="2 3" key="1">
    <citation type="journal article" date="2020" name="ISME J.">
        <title>Uncovering the hidden diversity of litter-decomposition mechanisms in mushroom-forming fungi.</title>
        <authorList>
            <person name="Floudas D."/>
            <person name="Bentzer J."/>
            <person name="Ahren D."/>
            <person name="Johansson T."/>
            <person name="Persson P."/>
            <person name="Tunlid A."/>
        </authorList>
    </citation>
    <scope>NUCLEOTIDE SEQUENCE [LARGE SCALE GENOMIC DNA]</scope>
    <source>
        <strain evidence="2 3">CBS 175.51</strain>
    </source>
</reference>
<dbReference type="EMBL" id="JAACJK010000122">
    <property type="protein sequence ID" value="KAF5329104.1"/>
    <property type="molecule type" value="Genomic_DNA"/>
</dbReference>
<dbReference type="AlphaFoldDB" id="A0A8H5BT73"/>
<organism evidence="2 3">
    <name type="scientific">Ephemerocybe angulata</name>
    <dbReference type="NCBI Taxonomy" id="980116"/>
    <lineage>
        <taxon>Eukaryota</taxon>
        <taxon>Fungi</taxon>
        <taxon>Dikarya</taxon>
        <taxon>Basidiomycota</taxon>
        <taxon>Agaricomycotina</taxon>
        <taxon>Agaricomycetes</taxon>
        <taxon>Agaricomycetidae</taxon>
        <taxon>Agaricales</taxon>
        <taxon>Agaricineae</taxon>
        <taxon>Psathyrellaceae</taxon>
        <taxon>Ephemerocybe</taxon>
    </lineage>
</organism>
<evidence type="ECO:0000313" key="3">
    <source>
        <dbReference type="Proteomes" id="UP000541558"/>
    </source>
</evidence>
<name>A0A8H5BT73_9AGAR</name>
<feature type="compositionally biased region" description="Low complexity" evidence="1">
    <location>
        <begin position="125"/>
        <end position="139"/>
    </location>
</feature>
<proteinExistence type="predicted"/>
<accession>A0A8H5BT73</accession>
<dbReference type="Proteomes" id="UP000541558">
    <property type="component" value="Unassembled WGS sequence"/>
</dbReference>
<keyword evidence="3" id="KW-1185">Reference proteome</keyword>
<protein>
    <submittedName>
        <fullName evidence="2">Uncharacterized protein</fullName>
    </submittedName>
</protein>
<gene>
    <name evidence="2" type="ORF">D9611_014295</name>
</gene>
<sequence>MALAMGMVSINLIGTSTSSSLLAHGTSPLPDQALVYADVTILTVVYSLDLITYQAATHISGDTPLLDSHPRLSVLFPRPSTGIKSRSSARDLSLPSIARSIMRRSALHPSLPVLRPSTTLADTRRATTAFSFNSPSPGRSSRRSWRSEVHNAG</sequence>